<dbReference type="InterPro" id="IPR017452">
    <property type="entry name" value="GPCR_Rhodpsn_7TM"/>
</dbReference>
<evidence type="ECO:0000256" key="8">
    <source>
        <dbReference type="ARBA" id="ARBA00023224"/>
    </source>
</evidence>
<reference evidence="13" key="1">
    <citation type="submission" date="2025-08" db="UniProtKB">
        <authorList>
            <consortium name="RefSeq"/>
        </authorList>
    </citation>
    <scope>IDENTIFICATION</scope>
</reference>
<evidence type="ECO:0000313" key="13">
    <source>
        <dbReference type="RefSeq" id="XP_033788696.1"/>
    </source>
</evidence>
<dbReference type="GO" id="GO:0007197">
    <property type="term" value="P:adenylate cyclase-inhibiting G protein-coupled acetylcholine receptor signaling pathway"/>
    <property type="evidence" value="ECO:0007669"/>
    <property type="project" value="TreeGrafter"/>
</dbReference>
<evidence type="ECO:0000256" key="6">
    <source>
        <dbReference type="ARBA" id="ARBA00023136"/>
    </source>
</evidence>
<dbReference type="GO" id="GO:0005886">
    <property type="term" value="C:plasma membrane"/>
    <property type="evidence" value="ECO:0007669"/>
    <property type="project" value="UniProtKB-SubCell"/>
</dbReference>
<feature type="transmembrane region" description="Helical" evidence="10">
    <location>
        <begin position="113"/>
        <end position="134"/>
    </location>
</feature>
<dbReference type="InParanoid" id="A0A6P8QQ01"/>
<keyword evidence="8" id="KW-0807">Transducer</keyword>
<dbReference type="GO" id="GO:0016907">
    <property type="term" value="F:G protein-coupled acetylcholine receptor activity"/>
    <property type="evidence" value="ECO:0007669"/>
    <property type="project" value="TreeGrafter"/>
</dbReference>
<dbReference type="GeneID" id="117354834"/>
<evidence type="ECO:0000259" key="11">
    <source>
        <dbReference type="PROSITE" id="PS50262"/>
    </source>
</evidence>
<comment type="subcellular location">
    <subcellularLocation>
        <location evidence="1">Cell membrane</location>
        <topology evidence="1">Multi-pass membrane protein</topology>
    </subcellularLocation>
</comment>
<dbReference type="InterPro" id="IPR000276">
    <property type="entry name" value="GPCR_Rhodpsn"/>
</dbReference>
<evidence type="ECO:0000256" key="5">
    <source>
        <dbReference type="ARBA" id="ARBA00023040"/>
    </source>
</evidence>
<feature type="transmembrane region" description="Helical" evidence="10">
    <location>
        <begin position="66"/>
        <end position="86"/>
    </location>
</feature>
<dbReference type="Proteomes" id="UP000515159">
    <property type="component" value="Chromosome 2"/>
</dbReference>
<evidence type="ECO:0000256" key="4">
    <source>
        <dbReference type="ARBA" id="ARBA00022989"/>
    </source>
</evidence>
<dbReference type="GO" id="GO:0007187">
    <property type="term" value="P:G protein-coupled receptor signaling pathway, coupled to cyclic nucleotide second messenger"/>
    <property type="evidence" value="ECO:0007669"/>
    <property type="project" value="TreeGrafter"/>
</dbReference>
<feature type="domain" description="G-protein coupled receptors family 1 profile" evidence="11">
    <location>
        <begin position="9"/>
        <end position="300"/>
    </location>
</feature>
<keyword evidence="4 10" id="KW-1133">Transmembrane helix</keyword>
<sequence>MLSLITVLGNTLVILAFVVDKNLRNHSCYFLLNLAVCDILVGALFINVFIPYTLTGRWTAGTVACKFWLIMDSTLCVSSVYSIVLISHDRFLSVTKAVAYKVLQRTNNATRNALPKIGAAWGIAFLYSFIPVILWDSGTSNVPEQCVYDFLNAWEIMISCLVLFFYLPFISVIYFNLSIYWNIRKRRHKKHMLNLPRKKDQATVFFIKERNLSEEDPLSPSYYVAEEQKPFSMEQTQNQTSLTGKPKESIRQQSNTKNQNASHLSKLEKDKQIAKSLAIIVGVYFICWGPYGLLFLISAISQCICVDHSWDPLTTEHWDLGLAPMCEVQIQCGSI</sequence>
<feature type="transmembrane region" description="Helical" evidence="10">
    <location>
        <begin position="30"/>
        <end position="54"/>
    </location>
</feature>
<dbReference type="PRINTS" id="PR00237">
    <property type="entry name" value="GPCRRHODOPSN"/>
</dbReference>
<evidence type="ECO:0000256" key="2">
    <source>
        <dbReference type="ARBA" id="ARBA00022475"/>
    </source>
</evidence>
<feature type="region of interest" description="Disordered" evidence="9">
    <location>
        <begin position="230"/>
        <end position="263"/>
    </location>
</feature>
<feature type="transmembrane region" description="Helical" evidence="10">
    <location>
        <begin position="6"/>
        <end position="23"/>
    </location>
</feature>
<proteinExistence type="predicted"/>
<evidence type="ECO:0000256" key="3">
    <source>
        <dbReference type="ARBA" id="ARBA00022692"/>
    </source>
</evidence>
<dbReference type="GO" id="GO:0030425">
    <property type="term" value="C:dendrite"/>
    <property type="evidence" value="ECO:0007669"/>
    <property type="project" value="TreeGrafter"/>
</dbReference>
<dbReference type="SUPFAM" id="SSF81321">
    <property type="entry name" value="Family A G protein-coupled receptor-like"/>
    <property type="match status" value="1"/>
</dbReference>
<dbReference type="PANTHER" id="PTHR24247:SF254">
    <property type="entry name" value="HISTAMINE H3 RECEPTOR"/>
    <property type="match status" value="1"/>
</dbReference>
<dbReference type="SMART" id="SM01381">
    <property type="entry name" value="7TM_GPCR_Srsx"/>
    <property type="match status" value="1"/>
</dbReference>
<dbReference type="AlphaFoldDB" id="A0A6P8QQ01"/>
<feature type="compositionally biased region" description="Polar residues" evidence="9">
    <location>
        <begin position="251"/>
        <end position="263"/>
    </location>
</feature>
<keyword evidence="12" id="KW-1185">Reference proteome</keyword>
<evidence type="ECO:0000256" key="7">
    <source>
        <dbReference type="ARBA" id="ARBA00023170"/>
    </source>
</evidence>
<dbReference type="KEGG" id="gsh:117354834"/>
<dbReference type="PANTHER" id="PTHR24247">
    <property type="entry name" value="5-HYDROXYTRYPTAMINE RECEPTOR"/>
    <property type="match status" value="1"/>
</dbReference>
<evidence type="ECO:0000256" key="9">
    <source>
        <dbReference type="SAM" id="MobiDB-lite"/>
    </source>
</evidence>
<keyword evidence="3 10" id="KW-0812">Transmembrane</keyword>
<keyword evidence="7" id="KW-0675">Receptor</keyword>
<feature type="transmembrane region" description="Helical" evidence="10">
    <location>
        <begin position="154"/>
        <end position="183"/>
    </location>
</feature>
<accession>A0A6P8QQ01</accession>
<feature type="transmembrane region" description="Helical" evidence="10">
    <location>
        <begin position="276"/>
        <end position="297"/>
    </location>
</feature>
<organism evidence="12 13">
    <name type="scientific">Geotrypetes seraphini</name>
    <name type="common">Gaboon caecilian</name>
    <name type="synonym">Caecilia seraphini</name>
    <dbReference type="NCBI Taxonomy" id="260995"/>
    <lineage>
        <taxon>Eukaryota</taxon>
        <taxon>Metazoa</taxon>
        <taxon>Chordata</taxon>
        <taxon>Craniata</taxon>
        <taxon>Vertebrata</taxon>
        <taxon>Euteleostomi</taxon>
        <taxon>Amphibia</taxon>
        <taxon>Gymnophiona</taxon>
        <taxon>Geotrypetes</taxon>
    </lineage>
</organism>
<name>A0A6P8QQ01_GEOSA</name>
<evidence type="ECO:0000313" key="12">
    <source>
        <dbReference type="Proteomes" id="UP000515159"/>
    </source>
</evidence>
<keyword evidence="5" id="KW-0297">G-protein coupled receptor</keyword>
<keyword evidence="2" id="KW-1003">Cell membrane</keyword>
<dbReference type="GO" id="GO:0045202">
    <property type="term" value="C:synapse"/>
    <property type="evidence" value="ECO:0007669"/>
    <property type="project" value="TreeGrafter"/>
</dbReference>
<dbReference type="OrthoDB" id="10071887at2759"/>
<protein>
    <submittedName>
        <fullName evidence="13">Histamine H3 receptor-like</fullName>
    </submittedName>
</protein>
<dbReference type="RefSeq" id="XP_033788696.1">
    <property type="nucleotide sequence ID" value="XM_033932805.1"/>
</dbReference>
<dbReference type="Gene3D" id="1.20.1070.10">
    <property type="entry name" value="Rhodopsin 7-helix transmembrane proteins"/>
    <property type="match status" value="1"/>
</dbReference>
<gene>
    <name evidence="13" type="primary">LOC117354834</name>
</gene>
<evidence type="ECO:0000256" key="10">
    <source>
        <dbReference type="SAM" id="Phobius"/>
    </source>
</evidence>
<dbReference type="GO" id="GO:0004993">
    <property type="term" value="F:G protein-coupled serotonin receptor activity"/>
    <property type="evidence" value="ECO:0007669"/>
    <property type="project" value="TreeGrafter"/>
</dbReference>
<evidence type="ECO:0000256" key="1">
    <source>
        <dbReference type="ARBA" id="ARBA00004651"/>
    </source>
</evidence>
<dbReference type="PROSITE" id="PS50262">
    <property type="entry name" value="G_PROTEIN_RECEP_F1_2"/>
    <property type="match status" value="1"/>
</dbReference>
<dbReference type="Pfam" id="PF00001">
    <property type="entry name" value="7tm_1"/>
    <property type="match status" value="1"/>
</dbReference>
<keyword evidence="6 10" id="KW-0472">Membrane</keyword>
<feature type="compositionally biased region" description="Polar residues" evidence="9">
    <location>
        <begin position="233"/>
        <end position="243"/>
    </location>
</feature>